<evidence type="ECO:0000256" key="4">
    <source>
        <dbReference type="ARBA" id="ARBA00022452"/>
    </source>
</evidence>
<evidence type="ECO:0000256" key="3">
    <source>
        <dbReference type="ARBA" id="ARBA00022448"/>
    </source>
</evidence>
<gene>
    <name evidence="12" type="ORF">GFER_11105</name>
</gene>
<evidence type="ECO:0000256" key="10">
    <source>
        <dbReference type="SAM" id="SignalP"/>
    </source>
</evidence>
<evidence type="ECO:0000256" key="7">
    <source>
        <dbReference type="ARBA" id="ARBA00023136"/>
    </source>
</evidence>
<dbReference type="Gene3D" id="2.40.160.50">
    <property type="entry name" value="membrane protein fhac: a member of the omp85/tpsb transporter family"/>
    <property type="match status" value="1"/>
</dbReference>
<evidence type="ECO:0000256" key="6">
    <source>
        <dbReference type="ARBA" id="ARBA00022927"/>
    </source>
</evidence>
<dbReference type="Pfam" id="PF08479">
    <property type="entry name" value="POTRA_2"/>
    <property type="match status" value="1"/>
</dbReference>
<evidence type="ECO:0000256" key="9">
    <source>
        <dbReference type="SAM" id="MobiDB-lite"/>
    </source>
</evidence>
<comment type="similarity">
    <text evidence="2">Belongs to the TPS (TC 1.B.20) family.</text>
</comment>
<evidence type="ECO:0000256" key="5">
    <source>
        <dbReference type="ARBA" id="ARBA00022692"/>
    </source>
</evidence>
<keyword evidence="4" id="KW-1134">Transmembrane beta strand</keyword>
<keyword evidence="13" id="KW-1185">Reference proteome</keyword>
<dbReference type="Gene3D" id="3.10.20.310">
    <property type="entry name" value="membrane protein fhac"/>
    <property type="match status" value="1"/>
</dbReference>
<dbReference type="PROSITE" id="PS51779">
    <property type="entry name" value="POTRA"/>
    <property type="match status" value="1"/>
</dbReference>
<feature type="domain" description="POTRA" evidence="11">
    <location>
        <begin position="64"/>
        <end position="139"/>
    </location>
</feature>
<proteinExistence type="inferred from homology"/>
<evidence type="ECO:0000259" key="11">
    <source>
        <dbReference type="PROSITE" id="PS51779"/>
    </source>
</evidence>
<dbReference type="EMBL" id="JWJD01000003">
    <property type="protein sequence ID" value="KIH76731.1"/>
    <property type="molecule type" value="Genomic_DNA"/>
</dbReference>
<dbReference type="Proteomes" id="UP000035068">
    <property type="component" value="Unassembled WGS sequence"/>
</dbReference>
<comment type="subcellular location">
    <subcellularLocation>
        <location evidence="1">Cell outer membrane</location>
    </subcellularLocation>
</comment>
<dbReference type="InterPro" id="IPR034746">
    <property type="entry name" value="POTRA"/>
</dbReference>
<feature type="signal peptide" evidence="10">
    <location>
        <begin position="1"/>
        <end position="21"/>
    </location>
</feature>
<dbReference type="PANTHER" id="PTHR34597">
    <property type="entry name" value="SLR1661 PROTEIN"/>
    <property type="match status" value="1"/>
</dbReference>
<dbReference type="GO" id="GO:0098046">
    <property type="term" value="C:type V protein secretion system complex"/>
    <property type="evidence" value="ECO:0007669"/>
    <property type="project" value="TreeGrafter"/>
</dbReference>
<evidence type="ECO:0000256" key="8">
    <source>
        <dbReference type="ARBA" id="ARBA00023237"/>
    </source>
</evidence>
<dbReference type="InterPro" id="IPR005565">
    <property type="entry name" value="Hemolysn_activator_HlyB_C"/>
</dbReference>
<name>A0A0C2HIB5_9BACT</name>
<keyword evidence="6" id="KW-0653">Protein transport</keyword>
<evidence type="ECO:0000256" key="1">
    <source>
        <dbReference type="ARBA" id="ARBA00004442"/>
    </source>
</evidence>
<keyword evidence="5" id="KW-0812">Transmembrane</keyword>
<reference evidence="12 13" key="1">
    <citation type="submission" date="2014-12" db="EMBL/GenBank/DDBJ databases">
        <title>Genomes of Geoalkalibacter ferrihydriticus and Geoalkalibacter subterraneus, two haloalkaliphilic metal-reducing members of the Geobacteraceae.</title>
        <authorList>
            <person name="Badalamenti J.P."/>
            <person name="Torres C.I."/>
            <person name="Krajmalnik-Brown R."/>
            <person name="Bond D.R."/>
        </authorList>
    </citation>
    <scope>NUCLEOTIDE SEQUENCE [LARGE SCALE GENOMIC DNA]</scope>
    <source>
        <strain evidence="12 13">DSM 17813</strain>
    </source>
</reference>
<evidence type="ECO:0000313" key="12">
    <source>
        <dbReference type="EMBL" id="KIH76731.1"/>
    </source>
</evidence>
<dbReference type="AlphaFoldDB" id="A0A0C2HIB5"/>
<keyword evidence="8" id="KW-0998">Cell outer membrane</keyword>
<keyword evidence="3" id="KW-0813">Transport</keyword>
<evidence type="ECO:0000313" key="13">
    <source>
        <dbReference type="Proteomes" id="UP000035068"/>
    </source>
</evidence>
<dbReference type="InterPro" id="IPR051544">
    <property type="entry name" value="TPS_OM_transporter"/>
</dbReference>
<feature type="chain" id="PRO_5002166389" description="POTRA domain-containing protein" evidence="10">
    <location>
        <begin position="22"/>
        <end position="538"/>
    </location>
</feature>
<keyword evidence="10" id="KW-0732">Signal</keyword>
<accession>A0A0C2HIB5</accession>
<feature type="region of interest" description="Disordered" evidence="9">
    <location>
        <begin position="32"/>
        <end position="62"/>
    </location>
</feature>
<comment type="caution">
    <text evidence="12">The sequence shown here is derived from an EMBL/GenBank/DDBJ whole genome shotgun (WGS) entry which is preliminary data.</text>
</comment>
<dbReference type="GO" id="GO:0008320">
    <property type="term" value="F:protein transmembrane transporter activity"/>
    <property type="evidence" value="ECO:0007669"/>
    <property type="project" value="TreeGrafter"/>
</dbReference>
<dbReference type="GO" id="GO:0046819">
    <property type="term" value="P:protein secretion by the type V secretion system"/>
    <property type="evidence" value="ECO:0007669"/>
    <property type="project" value="TreeGrafter"/>
</dbReference>
<organism evidence="12 13">
    <name type="scientific">Geoalkalibacter ferrihydriticus DSM 17813</name>
    <dbReference type="NCBI Taxonomy" id="1121915"/>
    <lineage>
        <taxon>Bacteria</taxon>
        <taxon>Pseudomonadati</taxon>
        <taxon>Thermodesulfobacteriota</taxon>
        <taxon>Desulfuromonadia</taxon>
        <taxon>Desulfuromonadales</taxon>
        <taxon>Geoalkalibacteraceae</taxon>
        <taxon>Geoalkalibacter</taxon>
    </lineage>
</organism>
<dbReference type="GO" id="GO:0009279">
    <property type="term" value="C:cell outer membrane"/>
    <property type="evidence" value="ECO:0007669"/>
    <property type="project" value="UniProtKB-SubCell"/>
</dbReference>
<evidence type="ECO:0000256" key="2">
    <source>
        <dbReference type="ARBA" id="ARBA00009055"/>
    </source>
</evidence>
<keyword evidence="7" id="KW-0472">Membrane</keyword>
<protein>
    <recommendedName>
        <fullName evidence="11">POTRA domain-containing protein</fullName>
    </recommendedName>
</protein>
<dbReference type="PANTHER" id="PTHR34597:SF1">
    <property type="entry name" value="HEME_HEMOPEXIN TRANSPORTER PROTEIN HUXB"/>
    <property type="match status" value="1"/>
</dbReference>
<dbReference type="Pfam" id="PF03865">
    <property type="entry name" value="ShlB"/>
    <property type="match status" value="1"/>
</dbReference>
<dbReference type="InterPro" id="IPR013686">
    <property type="entry name" value="Polypept-transport_assoc_ShlB"/>
</dbReference>
<sequence>MSTLRVFAVLAIFVVAQPAFSQTPPDAGRILQELQTPPLPPTPSDGLVIDPPTREPVAPGGPTAEVRTLEFSGHSAFSDEQVTDIVADRLGQEYDLAGLRDIAWQVTSFYQQKGYPFARAFLPAQTLSDGTLRIEIVEGRYGQVLAQGDERVADTAQRWLGALQEGEVIASAPLERTTLLLDDLPGIRTAPLIRPGQELGTGDLLVTVEPDKRYSGDVAVDNHGNRYTGEYRARLGLNLNPLMRVGDQLQLRTMVTNETLLLGSATYSVPVGYSGLRAQVGYAHTDYELGKEFSVAESTGTAQITSAGLSYPLVRSQRTNLSAGILYQHKRLTDDDLTGRTRRNSDSVPISLLFDHRDGFLGAGITYGSLVWTQGRVKFNDRVADRPQGNFHKINLDVARLQQITDSWTFFARVSGQKSDSNLDSSEDFGVGGAYGVRAYPSGEGYGDQGILTQVELRYRIQQVSPYLFYDFGHVRINKFSEETDNHRRIDGAGIGLRAAYKGFSTDLALAWRTRGGEPLSDSKDRNPRLWATVGYRF</sequence>